<comment type="function">
    <text evidence="6">Specifically dimethylates two adjacent adenosines (A1518 and A1519) in the loop of a conserved hairpin near the 3'-end of 16S rRNA in the 30S particle. May play a critical role in biogenesis of 30S subunits.</text>
</comment>
<dbReference type="SMART" id="SM00650">
    <property type="entry name" value="rADc"/>
    <property type="match status" value="1"/>
</dbReference>
<feature type="binding site" evidence="6 7">
    <location>
        <position position="117"/>
    </location>
    <ligand>
        <name>S-adenosyl-L-methionine</name>
        <dbReference type="ChEBI" id="CHEBI:59789"/>
    </ligand>
</feature>
<dbReference type="EMBL" id="CP000975">
    <property type="protein sequence ID" value="ACD82319.1"/>
    <property type="molecule type" value="Genomic_DNA"/>
</dbReference>
<evidence type="ECO:0000256" key="3">
    <source>
        <dbReference type="ARBA" id="ARBA00022679"/>
    </source>
</evidence>
<evidence type="ECO:0000256" key="4">
    <source>
        <dbReference type="ARBA" id="ARBA00022691"/>
    </source>
</evidence>
<evidence type="ECO:0000256" key="6">
    <source>
        <dbReference type="HAMAP-Rule" id="MF_00607"/>
    </source>
</evidence>
<evidence type="ECO:0000313" key="10">
    <source>
        <dbReference type="Proteomes" id="UP000009149"/>
    </source>
</evidence>
<dbReference type="PROSITE" id="PS51689">
    <property type="entry name" value="SAM_RNA_A_N6_MT"/>
    <property type="match status" value="1"/>
</dbReference>
<evidence type="ECO:0000313" key="9">
    <source>
        <dbReference type="EMBL" id="ACD82319.1"/>
    </source>
</evidence>
<dbReference type="NCBIfam" id="TIGR00755">
    <property type="entry name" value="ksgA"/>
    <property type="match status" value="1"/>
</dbReference>
<keyword evidence="3 6" id="KW-0808">Transferase</keyword>
<evidence type="ECO:0000256" key="1">
    <source>
        <dbReference type="ARBA" id="ARBA00022552"/>
    </source>
</evidence>
<proteinExistence type="inferred from homology"/>
<dbReference type="HOGENOM" id="CLU_041220_0_1_0"/>
<dbReference type="InterPro" id="IPR001737">
    <property type="entry name" value="KsgA/Erm"/>
</dbReference>
<sequence length="271" mass="31145">MTLFEIKSLLSSNHLSPSKKLGQNFLIDQNLAKFIVRETLEGVPLPQEIYEIGPGLGSLTEFFLQQNVFLKAIEIDRGFCKVLLERFSANPRFELIQANALDFSFPQSTHGKILVGNLPYTISSPLLAKLALLAVPFPRMIFTLQQEVASRLMAKTRTKDFGALSVLMQYFFEIKKMRKVPKEVFYPVPKIESAVVFFEPKNTAFRMDAPEKYSFYAFVRRCFSQRRKKLGKILHIPLDHRPDEIPPECWANLWMELKDSRMEKSGGSCKN</sequence>
<dbReference type="InterPro" id="IPR029063">
    <property type="entry name" value="SAM-dependent_MTases_sf"/>
</dbReference>
<organism evidence="9 10">
    <name type="scientific">Methylacidiphilum infernorum (isolate V4)</name>
    <name type="common">Methylokorus infernorum (strain V4)</name>
    <dbReference type="NCBI Taxonomy" id="481448"/>
    <lineage>
        <taxon>Bacteria</taxon>
        <taxon>Pseudomonadati</taxon>
        <taxon>Verrucomicrobiota</taxon>
        <taxon>Methylacidiphilae</taxon>
        <taxon>Methylacidiphilales</taxon>
        <taxon>Methylacidiphilaceae</taxon>
        <taxon>Methylacidiphilum (ex Ratnadevi et al. 2023)</taxon>
    </lineage>
</organism>
<dbReference type="Gene3D" id="3.40.50.150">
    <property type="entry name" value="Vaccinia Virus protein VP39"/>
    <property type="match status" value="1"/>
</dbReference>
<dbReference type="Pfam" id="PF00398">
    <property type="entry name" value="RrnaAD"/>
    <property type="match status" value="1"/>
</dbReference>
<feature type="binding site" evidence="6 7">
    <location>
        <position position="74"/>
    </location>
    <ligand>
        <name>S-adenosyl-L-methionine</name>
        <dbReference type="ChEBI" id="CHEBI:59789"/>
    </ligand>
</feature>
<comment type="similarity">
    <text evidence="6">Belongs to the class I-like SAM-binding methyltransferase superfamily. rRNA adenine N(6)-methyltransferase family. RsmA subfamily.</text>
</comment>
<dbReference type="SUPFAM" id="SSF53335">
    <property type="entry name" value="S-adenosyl-L-methionine-dependent methyltransferases"/>
    <property type="match status" value="1"/>
</dbReference>
<dbReference type="Proteomes" id="UP000009149">
    <property type="component" value="Chromosome"/>
</dbReference>
<keyword evidence="5 6" id="KW-0694">RNA-binding</keyword>
<dbReference type="PANTHER" id="PTHR11727">
    <property type="entry name" value="DIMETHYLADENOSINE TRANSFERASE"/>
    <property type="match status" value="1"/>
</dbReference>
<accession>B3DY42</accession>
<name>B3DY42_METI4</name>
<dbReference type="OrthoDB" id="9814755at2"/>
<comment type="subcellular location">
    <subcellularLocation>
        <location evidence="6">Cytoplasm</location>
    </subcellularLocation>
</comment>
<dbReference type="GO" id="GO:0003723">
    <property type="term" value="F:RNA binding"/>
    <property type="evidence" value="ECO:0007669"/>
    <property type="project" value="UniProtKB-UniRule"/>
</dbReference>
<dbReference type="InterPro" id="IPR011530">
    <property type="entry name" value="rRNA_adenine_dimethylase"/>
</dbReference>
<dbReference type="GO" id="GO:0005829">
    <property type="term" value="C:cytosol"/>
    <property type="evidence" value="ECO:0007669"/>
    <property type="project" value="TreeGrafter"/>
</dbReference>
<dbReference type="RefSeq" id="WP_012462601.1">
    <property type="nucleotide sequence ID" value="NC_010794.1"/>
</dbReference>
<dbReference type="GO" id="GO:0052908">
    <property type="term" value="F:16S rRNA (adenine(1518)-N(6)/adenine(1519)-N(6))-dimethyltransferase activity"/>
    <property type="evidence" value="ECO:0007669"/>
    <property type="project" value="UniProtKB-EC"/>
</dbReference>
<comment type="caution">
    <text evidence="6 7">Lacks conserved residue(s) required for the propagation of feature annotation.</text>
</comment>
<evidence type="ECO:0000256" key="7">
    <source>
        <dbReference type="PROSITE-ProRule" id="PRU01026"/>
    </source>
</evidence>
<dbReference type="EC" id="2.1.1.182" evidence="6"/>
<dbReference type="eggNOG" id="COG0030">
    <property type="taxonomic scope" value="Bacteria"/>
</dbReference>
<feature type="binding site" evidence="6 7">
    <location>
        <position position="24"/>
    </location>
    <ligand>
        <name>S-adenosyl-L-methionine</name>
        <dbReference type="ChEBI" id="CHEBI:59789"/>
    </ligand>
</feature>
<dbReference type="PROSITE" id="PS01131">
    <property type="entry name" value="RRNA_A_DIMETH"/>
    <property type="match status" value="1"/>
</dbReference>
<keyword evidence="4 6" id="KW-0949">S-adenosyl-L-methionine</keyword>
<protein>
    <recommendedName>
        <fullName evidence="6">Ribosomal RNA small subunit methyltransferase A</fullName>
        <ecNumber evidence="6">2.1.1.182</ecNumber>
    </recommendedName>
    <alternativeName>
        <fullName evidence="6">16S rRNA (adenine(1518)-N(6)/adenine(1519)-N(6))-dimethyltransferase</fullName>
    </alternativeName>
    <alternativeName>
        <fullName evidence="6">16S rRNA dimethyladenosine transferase</fullName>
    </alternativeName>
    <alternativeName>
        <fullName evidence="6">16S rRNA dimethylase</fullName>
    </alternativeName>
    <alternativeName>
        <fullName evidence="6">S-adenosylmethionine-6-N', N'-adenosyl(rRNA) dimethyltransferase</fullName>
    </alternativeName>
</protein>
<reference evidence="9 10" key="1">
    <citation type="journal article" date="2008" name="Biol. Direct">
        <title>Complete genome sequence of the extremely acidophilic methanotroph isolate V4, Methylacidiphilum infernorum, a representative of the bacterial phylum Verrucomicrobia.</title>
        <authorList>
            <person name="Hou S."/>
            <person name="Makarova K.S."/>
            <person name="Saw J.H."/>
            <person name="Senin P."/>
            <person name="Ly B.V."/>
            <person name="Zhou Z."/>
            <person name="Ren Y."/>
            <person name="Wang J."/>
            <person name="Galperin M.Y."/>
            <person name="Omelchenko M.V."/>
            <person name="Wolf Y.I."/>
            <person name="Yutin N."/>
            <person name="Koonin E.V."/>
            <person name="Stott M.B."/>
            <person name="Mountain B.W."/>
            <person name="Crowe M.A."/>
            <person name="Smirnova A.V."/>
            <person name="Dunfield P.F."/>
            <person name="Feng L."/>
            <person name="Wang L."/>
            <person name="Alam M."/>
        </authorList>
    </citation>
    <scope>NUCLEOTIDE SEQUENCE [LARGE SCALE GENOMIC DNA]</scope>
    <source>
        <strain evidence="10">Isolate V4</strain>
    </source>
</reference>
<keyword evidence="1 6" id="KW-0698">rRNA processing</keyword>
<dbReference type="AlphaFoldDB" id="B3DY42"/>
<gene>
    <name evidence="6" type="primary">rsmA</name>
    <name evidence="6 9" type="synonym">ksgA</name>
    <name evidence="9" type="ordered locus">Minf_0259</name>
</gene>
<feature type="domain" description="Ribosomal RNA adenine methylase transferase N-terminal" evidence="8">
    <location>
        <begin position="35"/>
        <end position="202"/>
    </location>
</feature>
<evidence type="ECO:0000259" key="8">
    <source>
        <dbReference type="SMART" id="SM00650"/>
    </source>
</evidence>
<dbReference type="InterPro" id="IPR020596">
    <property type="entry name" value="rRNA_Ade_Mease_Trfase_CS"/>
</dbReference>
<evidence type="ECO:0000256" key="5">
    <source>
        <dbReference type="ARBA" id="ARBA00022884"/>
    </source>
</evidence>
<feature type="binding site" evidence="6 7">
    <location>
        <position position="26"/>
    </location>
    <ligand>
        <name>S-adenosyl-L-methionine</name>
        <dbReference type="ChEBI" id="CHEBI:59789"/>
    </ligand>
</feature>
<dbReference type="HAMAP" id="MF_00607">
    <property type="entry name" value="16SrRNA_methyltr_A"/>
    <property type="match status" value="1"/>
</dbReference>
<dbReference type="PANTHER" id="PTHR11727:SF7">
    <property type="entry name" value="DIMETHYLADENOSINE TRANSFERASE-RELATED"/>
    <property type="match status" value="1"/>
</dbReference>
<keyword evidence="6" id="KW-0963">Cytoplasm</keyword>
<dbReference type="STRING" id="481448.Minf_0259"/>
<evidence type="ECO:0000256" key="2">
    <source>
        <dbReference type="ARBA" id="ARBA00022603"/>
    </source>
</evidence>
<comment type="catalytic activity">
    <reaction evidence="6">
        <text>adenosine(1518)/adenosine(1519) in 16S rRNA + 4 S-adenosyl-L-methionine = N(6)-dimethyladenosine(1518)/N(6)-dimethyladenosine(1519) in 16S rRNA + 4 S-adenosyl-L-homocysteine + 4 H(+)</text>
        <dbReference type="Rhea" id="RHEA:19609"/>
        <dbReference type="Rhea" id="RHEA-COMP:10232"/>
        <dbReference type="Rhea" id="RHEA-COMP:10233"/>
        <dbReference type="ChEBI" id="CHEBI:15378"/>
        <dbReference type="ChEBI" id="CHEBI:57856"/>
        <dbReference type="ChEBI" id="CHEBI:59789"/>
        <dbReference type="ChEBI" id="CHEBI:74411"/>
        <dbReference type="ChEBI" id="CHEBI:74493"/>
        <dbReference type="EC" id="2.1.1.182"/>
    </reaction>
</comment>
<dbReference type="InterPro" id="IPR020598">
    <property type="entry name" value="rRNA_Ade_methylase_Trfase_N"/>
</dbReference>
<dbReference type="KEGG" id="min:Minf_0259"/>
<keyword evidence="2 6" id="KW-0489">Methyltransferase</keyword>
<feature type="binding site" evidence="6 7">
    <location>
        <position position="53"/>
    </location>
    <ligand>
        <name>S-adenosyl-L-methionine</name>
        <dbReference type="ChEBI" id="CHEBI:59789"/>
    </ligand>
</feature>